<gene>
    <name evidence="1" type="ORF">KO493_05695</name>
</gene>
<keyword evidence="1" id="KW-0808">Transferase</keyword>
<protein>
    <submittedName>
        <fullName evidence="1">Glycosyltransferase</fullName>
        <ecNumber evidence="1">2.4.-.-</ecNumber>
    </submittedName>
</protein>
<accession>A0ACC5U7E4</accession>
<organism evidence="1 2">
    <name type="scientific">Pseudotamlana agarivorans</name>
    <dbReference type="NCBI Taxonomy" id="481183"/>
    <lineage>
        <taxon>Bacteria</taxon>
        <taxon>Pseudomonadati</taxon>
        <taxon>Bacteroidota</taxon>
        <taxon>Flavobacteriia</taxon>
        <taxon>Flavobacteriales</taxon>
        <taxon>Flavobacteriaceae</taxon>
        <taxon>Pseudotamlana</taxon>
    </lineage>
</organism>
<sequence length="357" mass="41120">MKHILYITTNIMGSGGVSRILSVKLNYLVETFNYKITILNSNTIGDTPFYSFNPKIKFYFLRSKKFFQYKIELNQIIDKISPDIIVNCDNGLKGALLPYLMDLKTPLIYERHCSKDIRAVSYSDKIKFKIAVFLLEKSINKYKEFVVLNEHESKVWKGRNIKIIPNPLCVEVNQQKRVDNSKIAIAVGRHSHEKRYDKLIAIWTKVVEKYPDWVLKIYGEHSDIIDLQSIINRFNLQENIQLYDPINEIEEIYSQANMFLITSESESFGLVIIEAMAFGIPVIGYGSTSGTETLIEDAKTGFLVKKDDAKGYVEKIIALIESPKLGREIGGHAKKSLQKFDLNNIMSLWNKLFNSYF</sequence>
<dbReference type="EC" id="2.4.-.-" evidence="1"/>
<dbReference type="Proteomes" id="UP001647509">
    <property type="component" value="Unassembled WGS sequence"/>
</dbReference>
<proteinExistence type="predicted"/>
<name>A0ACC5U7E4_9FLAO</name>
<comment type="caution">
    <text evidence="1">The sequence shown here is derived from an EMBL/GenBank/DDBJ whole genome shotgun (WGS) entry which is preliminary data.</text>
</comment>
<dbReference type="EMBL" id="JAHKPD010000011">
    <property type="protein sequence ID" value="MBU2950183.1"/>
    <property type="molecule type" value="Genomic_DNA"/>
</dbReference>
<evidence type="ECO:0000313" key="2">
    <source>
        <dbReference type="Proteomes" id="UP001647509"/>
    </source>
</evidence>
<keyword evidence="1" id="KW-0328">Glycosyltransferase</keyword>
<reference evidence="1" key="1">
    <citation type="submission" date="2021-05" db="EMBL/GenBank/DDBJ databases">
        <title>Draft genomes of bacteria isolated from model marine particles.</title>
        <authorList>
            <person name="Datta M.S."/>
            <person name="Schwartzman J.A."/>
            <person name="Enke T.N."/>
            <person name="Saavedra J."/>
            <person name="Cermak N."/>
            <person name="Cordero O.X."/>
        </authorList>
    </citation>
    <scope>NUCLEOTIDE SEQUENCE</scope>
    <source>
        <strain evidence="1">I2M19</strain>
    </source>
</reference>
<evidence type="ECO:0000313" key="1">
    <source>
        <dbReference type="EMBL" id="MBU2950183.1"/>
    </source>
</evidence>
<keyword evidence="2" id="KW-1185">Reference proteome</keyword>